<dbReference type="InterPro" id="IPR002182">
    <property type="entry name" value="NB-ARC"/>
</dbReference>
<proteinExistence type="predicted"/>
<reference evidence="3" key="1">
    <citation type="submission" date="2023-03" db="EMBL/GenBank/DDBJ databases">
        <title>Massive genome expansion in bonnet fungi (Mycena s.s.) driven by repeated elements and novel gene families across ecological guilds.</title>
        <authorList>
            <consortium name="Lawrence Berkeley National Laboratory"/>
            <person name="Harder C.B."/>
            <person name="Miyauchi S."/>
            <person name="Viragh M."/>
            <person name="Kuo A."/>
            <person name="Thoen E."/>
            <person name="Andreopoulos B."/>
            <person name="Lu D."/>
            <person name="Skrede I."/>
            <person name="Drula E."/>
            <person name="Henrissat B."/>
            <person name="Morin E."/>
            <person name="Kohler A."/>
            <person name="Barry K."/>
            <person name="LaButti K."/>
            <person name="Morin E."/>
            <person name="Salamov A."/>
            <person name="Lipzen A."/>
            <person name="Mereny Z."/>
            <person name="Hegedus B."/>
            <person name="Baldrian P."/>
            <person name="Stursova M."/>
            <person name="Weitz H."/>
            <person name="Taylor A."/>
            <person name="Grigoriev I.V."/>
            <person name="Nagy L.G."/>
            <person name="Martin F."/>
            <person name="Kauserud H."/>
        </authorList>
    </citation>
    <scope>NUCLEOTIDE SEQUENCE</scope>
    <source>
        <strain evidence="3">9284</strain>
    </source>
</reference>
<dbReference type="InterPro" id="IPR027417">
    <property type="entry name" value="P-loop_NTPase"/>
</dbReference>
<evidence type="ECO:0000259" key="2">
    <source>
        <dbReference type="Pfam" id="PF00931"/>
    </source>
</evidence>
<dbReference type="EMBL" id="JARKIF010000016">
    <property type="protein sequence ID" value="KAJ7621305.1"/>
    <property type="molecule type" value="Genomic_DNA"/>
</dbReference>
<gene>
    <name evidence="3" type="ORF">FB45DRAFT_139169</name>
</gene>
<evidence type="ECO:0000313" key="4">
    <source>
        <dbReference type="Proteomes" id="UP001221142"/>
    </source>
</evidence>
<accession>A0AAD7BHJ9</accession>
<sequence length="150" mass="16688">MNTLLGKGAPTMRSDTSRPLPPKPRFMYGREREKASILTVLLNPSSPARVAILGAGGIGKTTLAISVLYDPSVIERYDSRFFVACDGVTSAELLLTELANVLRLPRNQLDENMHDLVLASFRRDSQEHVLLCFDNLETAWDNLATRRACR</sequence>
<organism evidence="3 4">
    <name type="scientific">Roridomyces roridus</name>
    <dbReference type="NCBI Taxonomy" id="1738132"/>
    <lineage>
        <taxon>Eukaryota</taxon>
        <taxon>Fungi</taxon>
        <taxon>Dikarya</taxon>
        <taxon>Basidiomycota</taxon>
        <taxon>Agaricomycotina</taxon>
        <taxon>Agaricomycetes</taxon>
        <taxon>Agaricomycetidae</taxon>
        <taxon>Agaricales</taxon>
        <taxon>Marasmiineae</taxon>
        <taxon>Mycenaceae</taxon>
        <taxon>Roridomyces</taxon>
    </lineage>
</organism>
<dbReference type="Proteomes" id="UP001221142">
    <property type="component" value="Unassembled WGS sequence"/>
</dbReference>
<feature type="domain" description="NB-ARC" evidence="2">
    <location>
        <begin position="31"/>
        <end position="136"/>
    </location>
</feature>
<evidence type="ECO:0000313" key="3">
    <source>
        <dbReference type="EMBL" id="KAJ7621305.1"/>
    </source>
</evidence>
<name>A0AAD7BHJ9_9AGAR</name>
<dbReference type="GO" id="GO:0043531">
    <property type="term" value="F:ADP binding"/>
    <property type="evidence" value="ECO:0007669"/>
    <property type="project" value="InterPro"/>
</dbReference>
<dbReference type="Pfam" id="PF00931">
    <property type="entry name" value="NB-ARC"/>
    <property type="match status" value="1"/>
</dbReference>
<dbReference type="SUPFAM" id="SSF52540">
    <property type="entry name" value="P-loop containing nucleoside triphosphate hydrolases"/>
    <property type="match status" value="1"/>
</dbReference>
<feature type="region of interest" description="Disordered" evidence="1">
    <location>
        <begin position="1"/>
        <end position="24"/>
    </location>
</feature>
<dbReference type="AlphaFoldDB" id="A0AAD7BHJ9"/>
<comment type="caution">
    <text evidence="3">The sequence shown here is derived from an EMBL/GenBank/DDBJ whole genome shotgun (WGS) entry which is preliminary data.</text>
</comment>
<keyword evidence="4" id="KW-1185">Reference proteome</keyword>
<evidence type="ECO:0000256" key="1">
    <source>
        <dbReference type="SAM" id="MobiDB-lite"/>
    </source>
</evidence>
<dbReference type="Gene3D" id="3.40.50.300">
    <property type="entry name" value="P-loop containing nucleotide triphosphate hydrolases"/>
    <property type="match status" value="1"/>
</dbReference>
<protein>
    <recommendedName>
        <fullName evidence="2">NB-ARC domain-containing protein</fullName>
    </recommendedName>
</protein>